<dbReference type="InterPro" id="IPR008271">
    <property type="entry name" value="Ser/Thr_kinase_AS"/>
</dbReference>
<dbReference type="GO" id="GO:0005524">
    <property type="term" value="F:ATP binding"/>
    <property type="evidence" value="ECO:0007669"/>
    <property type="project" value="UniProtKB-KW"/>
</dbReference>
<dbReference type="SMART" id="SM00220">
    <property type="entry name" value="S_TKc"/>
    <property type="match status" value="1"/>
</dbReference>
<dbReference type="EMBL" id="NPIC01000003">
    <property type="protein sequence ID" value="RDL37627.1"/>
    <property type="molecule type" value="Genomic_DNA"/>
</dbReference>
<evidence type="ECO:0000256" key="2">
    <source>
        <dbReference type="ARBA" id="ARBA00022741"/>
    </source>
</evidence>
<dbReference type="RefSeq" id="XP_031870283.1">
    <property type="nucleotide sequence ID" value="XM_032013683.1"/>
</dbReference>
<keyword evidence="3" id="KW-0418">Kinase</keyword>
<reference evidence="7 8" key="1">
    <citation type="journal article" date="2018" name="IMA Fungus">
        <title>IMA Genome-F 9: Draft genome sequence of Annulohypoxylon stygium, Aspergillus mulundensis, Berkeleyomyces basicola (syn. Thielaviopsis basicola), Ceratocystis smalleyi, two Cercospora beticola strains, Coleophoma cylindrospora, Fusarium fracticaudum, Phialophora cf. hyalina, and Morchella septimelata.</title>
        <authorList>
            <person name="Wingfield B.D."/>
            <person name="Bills G.F."/>
            <person name="Dong Y."/>
            <person name="Huang W."/>
            <person name="Nel W.J."/>
            <person name="Swalarsk-Parry B.S."/>
            <person name="Vaghefi N."/>
            <person name="Wilken P.M."/>
            <person name="An Z."/>
            <person name="de Beer Z.W."/>
            <person name="De Vos L."/>
            <person name="Chen L."/>
            <person name="Duong T.A."/>
            <person name="Gao Y."/>
            <person name="Hammerbacher A."/>
            <person name="Kikkert J.R."/>
            <person name="Li Y."/>
            <person name="Li H."/>
            <person name="Li K."/>
            <person name="Li Q."/>
            <person name="Liu X."/>
            <person name="Ma X."/>
            <person name="Naidoo K."/>
            <person name="Pethybridge S.J."/>
            <person name="Sun J."/>
            <person name="Steenkamp E.T."/>
            <person name="van der Nest M.A."/>
            <person name="van Wyk S."/>
            <person name="Wingfield M.J."/>
            <person name="Xiong C."/>
            <person name="Yue Q."/>
            <person name="Zhang X."/>
        </authorList>
    </citation>
    <scope>NUCLEOTIDE SEQUENCE [LARGE SCALE GENOMIC DNA]</scope>
    <source>
        <strain evidence="7 8">BP 5553</strain>
    </source>
</reference>
<feature type="domain" description="Protein kinase" evidence="6">
    <location>
        <begin position="156"/>
        <end position="394"/>
    </location>
</feature>
<proteinExistence type="inferred from homology"/>
<evidence type="ECO:0000256" key="1">
    <source>
        <dbReference type="ARBA" id="ARBA00022679"/>
    </source>
</evidence>
<keyword evidence="4" id="KW-0067">ATP-binding</keyword>
<protein>
    <recommendedName>
        <fullName evidence="6">Protein kinase domain-containing protein</fullName>
    </recommendedName>
</protein>
<evidence type="ECO:0000256" key="4">
    <source>
        <dbReference type="ARBA" id="ARBA00022840"/>
    </source>
</evidence>
<gene>
    <name evidence="7" type="ORF">BP5553_05060</name>
</gene>
<evidence type="ECO:0000256" key="3">
    <source>
        <dbReference type="ARBA" id="ARBA00022777"/>
    </source>
</evidence>
<evidence type="ECO:0000256" key="5">
    <source>
        <dbReference type="ARBA" id="ARBA00037982"/>
    </source>
</evidence>
<dbReference type="GeneID" id="43597909"/>
<organism evidence="7 8">
    <name type="scientific">Venustampulla echinocandica</name>
    <dbReference type="NCBI Taxonomy" id="2656787"/>
    <lineage>
        <taxon>Eukaryota</taxon>
        <taxon>Fungi</taxon>
        <taxon>Dikarya</taxon>
        <taxon>Ascomycota</taxon>
        <taxon>Pezizomycotina</taxon>
        <taxon>Leotiomycetes</taxon>
        <taxon>Helotiales</taxon>
        <taxon>Pleuroascaceae</taxon>
        <taxon>Venustampulla</taxon>
    </lineage>
</organism>
<dbReference type="InterPro" id="IPR011009">
    <property type="entry name" value="Kinase-like_dom_sf"/>
</dbReference>
<dbReference type="SUPFAM" id="SSF56112">
    <property type="entry name" value="Protein kinase-like (PK-like)"/>
    <property type="match status" value="1"/>
</dbReference>
<dbReference type="CDD" id="cd00180">
    <property type="entry name" value="PKc"/>
    <property type="match status" value="1"/>
</dbReference>
<dbReference type="PROSITE" id="PS50011">
    <property type="entry name" value="PROTEIN_KINASE_DOM"/>
    <property type="match status" value="1"/>
</dbReference>
<dbReference type="GO" id="GO:0005737">
    <property type="term" value="C:cytoplasm"/>
    <property type="evidence" value="ECO:0007669"/>
    <property type="project" value="TreeGrafter"/>
</dbReference>
<keyword evidence="8" id="KW-1185">Reference proteome</keyword>
<name>A0A370TQ16_9HELO</name>
<dbReference type="Gene3D" id="1.10.510.10">
    <property type="entry name" value="Transferase(Phosphotransferase) domain 1"/>
    <property type="match status" value="1"/>
</dbReference>
<sequence>MTDTRTISFPRRTYKEEIRDKGTEPQDRSLGLVIHVAHLKWHVKVAFQGTLQSAPTTTFARVTKRRQDLENLCSCIDFDLIPLLNNTVTELAVTRHHDAATQGQRLQLKGALDTESEYAPIVDHLWFHIREDPFRVRFPFYDRCGSSTPTKDLSEIRKKQQLSAGVYQVSVDYDETLYVYKEVDRPFYEPRDSEALEQELRNLELLRGTKGVVRLVAAVVSKNPYQTAETVGNTPTVLRGILLEYYPNGTLLDALQASKSKMDWPWQRFAVQIASTLAYIHKAGITHMDLKPQNIVISVDFNAILIDISGIGGVTHEWLSPEMRDLPDPLSQNIESRIQNDIWALGTMLSAMASASSNELEKQLLRSVAQGATADVPPRISLHDVRSNFQPFTA</sequence>
<keyword evidence="1" id="KW-0808">Transferase</keyword>
<comment type="similarity">
    <text evidence="5">Belongs to the protein kinase superfamily. Ser/Thr protein kinase family. GCN2 subfamily.</text>
</comment>
<evidence type="ECO:0000313" key="7">
    <source>
        <dbReference type="EMBL" id="RDL37627.1"/>
    </source>
</evidence>
<evidence type="ECO:0000313" key="8">
    <source>
        <dbReference type="Proteomes" id="UP000254866"/>
    </source>
</evidence>
<dbReference type="AlphaFoldDB" id="A0A370TQ16"/>
<dbReference type="STRING" id="2656787.A0A370TQ16"/>
<evidence type="ECO:0000259" key="6">
    <source>
        <dbReference type="PROSITE" id="PS50011"/>
    </source>
</evidence>
<dbReference type="GO" id="GO:0005634">
    <property type="term" value="C:nucleus"/>
    <property type="evidence" value="ECO:0007669"/>
    <property type="project" value="TreeGrafter"/>
</dbReference>
<dbReference type="GO" id="GO:0004672">
    <property type="term" value="F:protein kinase activity"/>
    <property type="evidence" value="ECO:0007669"/>
    <property type="project" value="InterPro"/>
</dbReference>
<dbReference type="OrthoDB" id="3545008at2759"/>
<comment type="caution">
    <text evidence="7">The sequence shown here is derived from an EMBL/GenBank/DDBJ whole genome shotgun (WGS) entry which is preliminary data.</text>
</comment>
<dbReference type="InterPro" id="IPR000719">
    <property type="entry name" value="Prot_kinase_dom"/>
</dbReference>
<accession>A0A370TQ16</accession>
<keyword evidence="2" id="KW-0547">Nucleotide-binding</keyword>
<dbReference type="InterPro" id="IPR050339">
    <property type="entry name" value="CC_SR_Kinase"/>
</dbReference>
<dbReference type="Pfam" id="PF00069">
    <property type="entry name" value="Pkinase"/>
    <property type="match status" value="1"/>
</dbReference>
<dbReference type="Proteomes" id="UP000254866">
    <property type="component" value="Unassembled WGS sequence"/>
</dbReference>
<dbReference type="PANTHER" id="PTHR11042">
    <property type="entry name" value="EUKARYOTIC TRANSLATION INITIATION FACTOR 2-ALPHA KINASE EIF2-ALPHA KINASE -RELATED"/>
    <property type="match status" value="1"/>
</dbReference>
<dbReference type="PROSITE" id="PS00108">
    <property type="entry name" value="PROTEIN_KINASE_ST"/>
    <property type="match status" value="1"/>
</dbReference>